<dbReference type="EMBL" id="JAUKVY010000009">
    <property type="protein sequence ID" value="MDO1533485.1"/>
    <property type="molecule type" value="Genomic_DNA"/>
</dbReference>
<evidence type="ECO:0000313" key="2">
    <source>
        <dbReference type="Proteomes" id="UP001169027"/>
    </source>
</evidence>
<comment type="caution">
    <text evidence="1">The sequence shown here is derived from an EMBL/GenBank/DDBJ whole genome shotgun (WGS) entry which is preliminary data.</text>
</comment>
<evidence type="ECO:0000313" key="1">
    <source>
        <dbReference type="EMBL" id="MDO1533485.1"/>
    </source>
</evidence>
<protein>
    <submittedName>
        <fullName evidence="1">Uncharacterized protein</fullName>
    </submittedName>
</protein>
<accession>A0ABT8S3H9</accession>
<dbReference type="Proteomes" id="UP001169027">
    <property type="component" value="Unassembled WGS sequence"/>
</dbReference>
<proteinExistence type="predicted"/>
<reference evidence="1" key="1">
    <citation type="submission" date="2023-06" db="EMBL/GenBank/DDBJ databases">
        <authorList>
            <person name="Jiang Y."/>
            <person name="Liu Q."/>
        </authorList>
    </citation>
    <scope>NUCLEOTIDE SEQUENCE</scope>
    <source>
        <strain evidence="1">CGMCC 1.12090</strain>
    </source>
</reference>
<keyword evidence="2" id="KW-1185">Reference proteome</keyword>
<sequence length="187" mass="20598">MTFKKLRITGPGAAPYQLGQPMHVYDANVLLGTLDPVPVSNGGTEIHIEHFQPTRVVRDEQRHVGRLVFLEICAFVSEHFHQVQAISFAFTRDVSILGGGVQQAAARIETMDRIGAINVQIRPKADALPGQFVVTGVWAYSESSMAALRVVLEEQRALYRDRPMAIGVADKPGVRAALRRLISRRSG</sequence>
<organism evidence="1 2">
    <name type="scientific">Variovorax ginsengisoli</name>
    <dbReference type="NCBI Taxonomy" id="363844"/>
    <lineage>
        <taxon>Bacteria</taxon>
        <taxon>Pseudomonadati</taxon>
        <taxon>Pseudomonadota</taxon>
        <taxon>Betaproteobacteria</taxon>
        <taxon>Burkholderiales</taxon>
        <taxon>Comamonadaceae</taxon>
        <taxon>Variovorax</taxon>
    </lineage>
</organism>
<name>A0ABT8S3H9_9BURK</name>
<gene>
    <name evidence="1" type="ORF">Q2T77_14405</name>
</gene>
<dbReference type="RefSeq" id="WP_301810145.1">
    <property type="nucleotide sequence ID" value="NZ_JAUJZH010000009.1"/>
</dbReference>